<name>A0A3A4ZDY2_UNCKA</name>
<organism evidence="2 3">
    <name type="scientific">candidate division WWE3 bacterium</name>
    <dbReference type="NCBI Taxonomy" id="2053526"/>
    <lineage>
        <taxon>Bacteria</taxon>
        <taxon>Katanobacteria</taxon>
    </lineage>
</organism>
<dbReference type="AlphaFoldDB" id="A0A3A4ZDY2"/>
<evidence type="ECO:0000256" key="1">
    <source>
        <dbReference type="SAM" id="Phobius"/>
    </source>
</evidence>
<reference evidence="2 3" key="1">
    <citation type="journal article" date="2017" name="ISME J.">
        <title>Energy and carbon metabolisms in a deep terrestrial subsurface fluid microbial community.</title>
        <authorList>
            <person name="Momper L."/>
            <person name="Jungbluth S.P."/>
            <person name="Lee M.D."/>
            <person name="Amend J.P."/>
        </authorList>
    </citation>
    <scope>NUCLEOTIDE SEQUENCE [LARGE SCALE GENOMIC DNA]</scope>
    <source>
        <strain evidence="2">SURF_46</strain>
    </source>
</reference>
<evidence type="ECO:0000313" key="2">
    <source>
        <dbReference type="EMBL" id="RJR27403.1"/>
    </source>
</evidence>
<dbReference type="EMBL" id="QZJF01000012">
    <property type="protein sequence ID" value="RJR27403.1"/>
    <property type="molecule type" value="Genomic_DNA"/>
</dbReference>
<keyword evidence="1" id="KW-1133">Transmembrane helix</keyword>
<dbReference type="Proteomes" id="UP000265540">
    <property type="component" value="Unassembled WGS sequence"/>
</dbReference>
<protein>
    <recommendedName>
        <fullName evidence="4">Type 4 fimbrial biogenesis protein PilX N-terminal domain-containing protein</fullName>
    </recommendedName>
</protein>
<proteinExistence type="predicted"/>
<gene>
    <name evidence="2" type="ORF">C4561_02525</name>
</gene>
<accession>A0A3A4ZDY2</accession>
<keyword evidence="1" id="KW-0812">Transmembrane</keyword>
<sequence length="309" mass="33607">MKNKFINYNNSSGQALLFIVVAMSVALAIGIAVSSRTLTSLRRTTSTDTSTRVFATAEGGIEWFLRQPTDVLMELSDGDVNNGVNCPATNSECPCGTLPHPTDNSACILEYPGQSGDSINAQASVRISTFTWNFQDGANDHYWFNLDPGDVKEVRLVNIANNVYYQGNIDICWRSLEASQSSGIYFATYSSGGVVSKGVASPTFPVGTYDVGGDVNAGAGRLDFDQCYRININTNRTGLRLKSLYAPSKVGIFPATSNNFPLQGFLIESTGEISDDSGIRVTKRIQVYRSFPYMPSIFDYAVYSDGDID</sequence>
<evidence type="ECO:0008006" key="4">
    <source>
        <dbReference type="Google" id="ProtNLM"/>
    </source>
</evidence>
<feature type="transmembrane region" description="Helical" evidence="1">
    <location>
        <begin position="15"/>
        <end position="33"/>
    </location>
</feature>
<comment type="caution">
    <text evidence="2">The sequence shown here is derived from an EMBL/GenBank/DDBJ whole genome shotgun (WGS) entry which is preliminary data.</text>
</comment>
<evidence type="ECO:0000313" key="3">
    <source>
        <dbReference type="Proteomes" id="UP000265540"/>
    </source>
</evidence>
<keyword evidence="1" id="KW-0472">Membrane</keyword>